<reference evidence="1 2" key="1">
    <citation type="journal article" date="2019" name="Sci. Rep.">
        <title>Orb-weaving spider Araneus ventricosus genome elucidates the spidroin gene catalogue.</title>
        <authorList>
            <person name="Kono N."/>
            <person name="Nakamura H."/>
            <person name="Ohtoshi R."/>
            <person name="Moran D.A.P."/>
            <person name="Shinohara A."/>
            <person name="Yoshida Y."/>
            <person name="Fujiwara M."/>
            <person name="Mori M."/>
            <person name="Tomita M."/>
            <person name="Arakawa K."/>
        </authorList>
    </citation>
    <scope>NUCLEOTIDE SEQUENCE [LARGE SCALE GENOMIC DNA]</scope>
</reference>
<dbReference type="Proteomes" id="UP000499080">
    <property type="component" value="Unassembled WGS sequence"/>
</dbReference>
<evidence type="ECO:0000313" key="1">
    <source>
        <dbReference type="EMBL" id="GBM96649.1"/>
    </source>
</evidence>
<proteinExistence type="predicted"/>
<dbReference type="EMBL" id="BGPR01004164">
    <property type="protein sequence ID" value="GBM96649.1"/>
    <property type="molecule type" value="Genomic_DNA"/>
</dbReference>
<name>A0A4Y2K459_ARAVE</name>
<comment type="caution">
    <text evidence="1">The sequence shown here is derived from an EMBL/GenBank/DDBJ whole genome shotgun (WGS) entry which is preliminary data.</text>
</comment>
<accession>A0A4Y2K459</accession>
<evidence type="ECO:0000313" key="2">
    <source>
        <dbReference type="Proteomes" id="UP000499080"/>
    </source>
</evidence>
<sequence>MDVIHCITPRNTIAPDQNTQRLKQMPSAKVVGSFGTIALKTFVKKHDTGLKTIKIPNLGSIRAVSEVVMPSVSDLLWLYGKWIDLPNIPGWSGLMEQATA</sequence>
<gene>
    <name evidence="1" type="ORF">AVEN_240961_1</name>
</gene>
<organism evidence="1 2">
    <name type="scientific">Araneus ventricosus</name>
    <name type="common">Orbweaver spider</name>
    <name type="synonym">Epeira ventricosa</name>
    <dbReference type="NCBI Taxonomy" id="182803"/>
    <lineage>
        <taxon>Eukaryota</taxon>
        <taxon>Metazoa</taxon>
        <taxon>Ecdysozoa</taxon>
        <taxon>Arthropoda</taxon>
        <taxon>Chelicerata</taxon>
        <taxon>Arachnida</taxon>
        <taxon>Araneae</taxon>
        <taxon>Araneomorphae</taxon>
        <taxon>Entelegynae</taxon>
        <taxon>Araneoidea</taxon>
        <taxon>Araneidae</taxon>
        <taxon>Araneus</taxon>
    </lineage>
</organism>
<dbReference type="OrthoDB" id="10069752at2759"/>
<keyword evidence="2" id="KW-1185">Reference proteome</keyword>
<dbReference type="AlphaFoldDB" id="A0A4Y2K459"/>
<protein>
    <submittedName>
        <fullName evidence="1">Uncharacterized protein</fullName>
    </submittedName>
</protein>